<organism evidence="1 2">
    <name type="scientific">Salmonella enterica I</name>
    <dbReference type="NCBI Taxonomy" id="59201"/>
    <lineage>
        <taxon>Bacteria</taxon>
        <taxon>Pseudomonadati</taxon>
        <taxon>Pseudomonadota</taxon>
        <taxon>Gammaproteobacteria</taxon>
        <taxon>Enterobacterales</taxon>
        <taxon>Enterobacteriaceae</taxon>
        <taxon>Salmonella</taxon>
    </lineage>
</organism>
<protein>
    <submittedName>
        <fullName evidence="1">Pyruvate-flavodoxin oxidoreductase</fullName>
    </submittedName>
</protein>
<name>A0A379WT76_SALET</name>
<keyword evidence="1" id="KW-0670">Pyruvate</keyword>
<reference evidence="1 2" key="1">
    <citation type="submission" date="2018-06" db="EMBL/GenBank/DDBJ databases">
        <authorList>
            <consortium name="Pathogen Informatics"/>
            <person name="Doyle S."/>
        </authorList>
    </citation>
    <scope>NUCLEOTIDE SEQUENCE [LARGE SCALE GENOMIC DNA]</scope>
    <source>
        <strain evidence="1 2">NCTC8261</strain>
    </source>
</reference>
<accession>A0A379WT76</accession>
<dbReference type="InterPro" id="IPR009014">
    <property type="entry name" value="Transketo_C/PFOR_II"/>
</dbReference>
<dbReference type="EMBL" id="UGXT01000002">
    <property type="protein sequence ID" value="SUH37297.1"/>
    <property type="molecule type" value="Genomic_DNA"/>
</dbReference>
<dbReference type="Proteomes" id="UP000254712">
    <property type="component" value="Unassembled WGS sequence"/>
</dbReference>
<dbReference type="AlphaFoldDB" id="A0A379WT76"/>
<dbReference type="SUPFAM" id="SSF52922">
    <property type="entry name" value="TK C-terminal domain-like"/>
    <property type="match status" value="1"/>
</dbReference>
<sequence length="128" mass="14472">MLQALPETVRAIAVLDRTKEPGAQAEPLYLDVMTALARPLIMASAKRCRAPLRPLWAIIQRVRPGVRTGVFNELSRAKPKPRFTWAFMMTSLISRCHYRKNTLPGNAKLEALFTVWEATAAYPPRKIN</sequence>
<proteinExistence type="predicted"/>
<gene>
    <name evidence="1" type="ORF">NCTC8261_03590</name>
</gene>
<evidence type="ECO:0000313" key="1">
    <source>
        <dbReference type="EMBL" id="SUH37297.1"/>
    </source>
</evidence>
<evidence type="ECO:0000313" key="2">
    <source>
        <dbReference type="Proteomes" id="UP000254712"/>
    </source>
</evidence>
<dbReference type="Gene3D" id="3.40.50.920">
    <property type="match status" value="1"/>
</dbReference>